<dbReference type="Gene3D" id="1.20.59.10">
    <property type="entry name" value="Chorismate mutase"/>
    <property type="match status" value="1"/>
</dbReference>
<dbReference type="InterPro" id="IPR051331">
    <property type="entry name" value="Chorismate_mutase-related"/>
</dbReference>
<evidence type="ECO:0000313" key="5">
    <source>
        <dbReference type="Proteomes" id="UP000185678"/>
    </source>
</evidence>
<dbReference type="GO" id="GO:0046417">
    <property type="term" value="P:chorismate metabolic process"/>
    <property type="evidence" value="ECO:0007669"/>
    <property type="project" value="InterPro"/>
</dbReference>
<keyword evidence="4" id="KW-0456">Lyase</keyword>
<dbReference type="EMBL" id="FTOA01000007">
    <property type="protein sequence ID" value="SIT10837.1"/>
    <property type="molecule type" value="Genomic_DNA"/>
</dbReference>
<keyword evidence="4" id="KW-0670">Pyruvate</keyword>
<dbReference type="Pfam" id="PF01817">
    <property type="entry name" value="CM_2"/>
    <property type="match status" value="1"/>
</dbReference>
<dbReference type="InterPro" id="IPR002701">
    <property type="entry name" value="CM_II_prokaryot"/>
</dbReference>
<name>A0A1N7PK07_9PROT</name>
<dbReference type="AlphaFoldDB" id="A0A1N7PK07"/>
<dbReference type="PROSITE" id="PS51168">
    <property type="entry name" value="CHORISMATE_MUT_2"/>
    <property type="match status" value="1"/>
</dbReference>
<dbReference type="Proteomes" id="UP000185678">
    <property type="component" value="Unassembled WGS sequence"/>
</dbReference>
<dbReference type="RefSeq" id="WP_076401632.1">
    <property type="nucleotide sequence ID" value="NZ_FTOA01000007.1"/>
</dbReference>
<dbReference type="SMART" id="SM00830">
    <property type="entry name" value="CM_2"/>
    <property type="match status" value="1"/>
</dbReference>
<keyword evidence="5" id="KW-1185">Reference proteome</keyword>
<dbReference type="GO" id="GO:0004106">
    <property type="term" value="F:chorismate mutase activity"/>
    <property type="evidence" value="ECO:0007669"/>
    <property type="project" value="UniProtKB-EC"/>
</dbReference>
<dbReference type="PANTHER" id="PTHR38041">
    <property type="entry name" value="CHORISMATE MUTASE"/>
    <property type="match status" value="1"/>
</dbReference>
<dbReference type="EC" id="5.4.99.5" evidence="1"/>
<evidence type="ECO:0000256" key="2">
    <source>
        <dbReference type="ARBA" id="ARBA00023235"/>
    </source>
</evidence>
<gene>
    <name evidence="4" type="ORF">SAMN05421779_10718</name>
</gene>
<accession>A0A1N7PK07</accession>
<evidence type="ECO:0000259" key="3">
    <source>
        <dbReference type="PROSITE" id="PS51168"/>
    </source>
</evidence>
<dbReference type="GO" id="GO:0009697">
    <property type="term" value="P:salicylic acid biosynthetic process"/>
    <property type="evidence" value="ECO:0007669"/>
    <property type="project" value="TreeGrafter"/>
</dbReference>
<evidence type="ECO:0000313" key="4">
    <source>
        <dbReference type="EMBL" id="SIT10837.1"/>
    </source>
</evidence>
<feature type="domain" description="Chorismate mutase" evidence="3">
    <location>
        <begin position="8"/>
        <end position="98"/>
    </location>
</feature>
<organism evidence="4 5">
    <name type="scientific">Insolitispirillum peregrinum</name>
    <dbReference type="NCBI Taxonomy" id="80876"/>
    <lineage>
        <taxon>Bacteria</taxon>
        <taxon>Pseudomonadati</taxon>
        <taxon>Pseudomonadota</taxon>
        <taxon>Alphaproteobacteria</taxon>
        <taxon>Rhodospirillales</taxon>
        <taxon>Novispirillaceae</taxon>
        <taxon>Insolitispirillum</taxon>
    </lineage>
</organism>
<evidence type="ECO:0000256" key="1">
    <source>
        <dbReference type="ARBA" id="ARBA00012404"/>
    </source>
</evidence>
<dbReference type="InterPro" id="IPR036263">
    <property type="entry name" value="Chorismate_II_sf"/>
</dbReference>
<reference evidence="4 5" key="1">
    <citation type="submission" date="2017-01" db="EMBL/GenBank/DDBJ databases">
        <authorList>
            <person name="Mah S.A."/>
            <person name="Swanson W.J."/>
            <person name="Moy G.W."/>
            <person name="Vacquier V.D."/>
        </authorList>
    </citation>
    <scope>NUCLEOTIDE SEQUENCE [LARGE SCALE GENOMIC DNA]</scope>
    <source>
        <strain evidence="4 5">DSM 11589</strain>
    </source>
</reference>
<proteinExistence type="predicted"/>
<keyword evidence="2" id="KW-0413">Isomerase</keyword>
<dbReference type="PANTHER" id="PTHR38041:SF1">
    <property type="entry name" value="CHORISMATE MUTASE"/>
    <property type="match status" value="1"/>
</dbReference>
<dbReference type="GO" id="GO:0016829">
    <property type="term" value="F:lyase activity"/>
    <property type="evidence" value="ECO:0007669"/>
    <property type="project" value="UniProtKB-KW"/>
</dbReference>
<protein>
    <recommendedName>
        <fullName evidence="1">chorismate mutase</fullName>
        <ecNumber evidence="1">5.4.99.5</ecNumber>
    </recommendedName>
</protein>
<dbReference type="SUPFAM" id="SSF48600">
    <property type="entry name" value="Chorismate mutase II"/>
    <property type="match status" value="1"/>
</dbReference>
<dbReference type="InterPro" id="IPR036979">
    <property type="entry name" value="CM_dom_sf"/>
</dbReference>
<dbReference type="STRING" id="80876.SAMN05421779_10718"/>
<sequence length="105" mass="11719">MTLTKPQAVQCQSLTEIREQIDRMDRLIVPLLAERLSYVAQAAAFKPTRADAVVPWRVEDVVSKAKSHAAECGMDLPTIEAIYRALVAASIAHEEQVWDTLNTKE</sequence>